<accession>A0ABU8M2V4</accession>
<feature type="domain" description="Hemerythrin-like" evidence="2">
    <location>
        <begin position="39"/>
        <end position="176"/>
    </location>
</feature>
<feature type="region of interest" description="Disordered" evidence="1">
    <location>
        <begin position="1"/>
        <end position="32"/>
    </location>
</feature>
<evidence type="ECO:0000259" key="2">
    <source>
        <dbReference type="Pfam" id="PF01814"/>
    </source>
</evidence>
<organism evidence="3 4">
    <name type="scientific">Actinomycetospora flava</name>
    <dbReference type="NCBI Taxonomy" id="3129232"/>
    <lineage>
        <taxon>Bacteria</taxon>
        <taxon>Bacillati</taxon>
        <taxon>Actinomycetota</taxon>
        <taxon>Actinomycetes</taxon>
        <taxon>Pseudonocardiales</taxon>
        <taxon>Pseudonocardiaceae</taxon>
        <taxon>Actinomycetospora</taxon>
    </lineage>
</organism>
<dbReference type="RefSeq" id="WP_337701525.1">
    <property type="nucleotide sequence ID" value="NZ_JBBEGM010000002.1"/>
</dbReference>
<gene>
    <name evidence="3" type="ORF">WCD58_08355</name>
</gene>
<evidence type="ECO:0000313" key="3">
    <source>
        <dbReference type="EMBL" id="MEJ2861164.1"/>
    </source>
</evidence>
<dbReference type="EMBL" id="JBBEGM010000002">
    <property type="protein sequence ID" value="MEJ2861164.1"/>
    <property type="molecule type" value="Genomic_DNA"/>
</dbReference>
<proteinExistence type="predicted"/>
<evidence type="ECO:0000256" key="1">
    <source>
        <dbReference type="SAM" id="MobiDB-lite"/>
    </source>
</evidence>
<sequence length="247" mass="26560">MTIAPPASETASDPETDPETGPASPTDRDRAPLRVTDRALLADVRRLARLADGIAAGTVALGERRALAVGDWAERVCEAVRHRHESEEAVLWPVLERHAGRTLDLSGLRDDHVALRGLLGEVRRATRGMVGALLLRPIAVASAEDFARIGRLARLLDELAELLEEHRHDAERELVGVLPRVPRADWLGAVRALHTGSPDPAFTAARAHVTAGPEDVAAVDAALGGRGLPGVLARRALRRRERLVFGA</sequence>
<name>A0ABU8M2V4_9PSEU</name>
<evidence type="ECO:0000313" key="4">
    <source>
        <dbReference type="Proteomes" id="UP001369736"/>
    </source>
</evidence>
<dbReference type="Proteomes" id="UP001369736">
    <property type="component" value="Unassembled WGS sequence"/>
</dbReference>
<reference evidence="3 4" key="1">
    <citation type="submission" date="2024-03" db="EMBL/GenBank/DDBJ databases">
        <title>Actinomycetospora sp. OC33-EN07, a novel actinomycete isolated from wild orchid (Aerides multiflora).</title>
        <authorList>
            <person name="Suriyachadkun C."/>
        </authorList>
    </citation>
    <scope>NUCLEOTIDE SEQUENCE [LARGE SCALE GENOMIC DNA]</scope>
    <source>
        <strain evidence="3 4">OC33-EN07</strain>
    </source>
</reference>
<dbReference type="Gene3D" id="1.20.120.520">
    <property type="entry name" value="nmb1532 protein domain like"/>
    <property type="match status" value="1"/>
</dbReference>
<dbReference type="InterPro" id="IPR012312">
    <property type="entry name" value="Hemerythrin-like"/>
</dbReference>
<protein>
    <submittedName>
        <fullName evidence="3">Hemerythrin domain-containing protein</fullName>
    </submittedName>
</protein>
<comment type="caution">
    <text evidence="3">The sequence shown here is derived from an EMBL/GenBank/DDBJ whole genome shotgun (WGS) entry which is preliminary data.</text>
</comment>
<dbReference type="Pfam" id="PF01814">
    <property type="entry name" value="Hemerythrin"/>
    <property type="match status" value="1"/>
</dbReference>
<keyword evidence="4" id="KW-1185">Reference proteome</keyword>